<dbReference type="PANTHER" id="PTHR34982:SF1">
    <property type="entry name" value="FLAGELLAR ASSEMBLY PROTEIN FLIH"/>
    <property type="match status" value="1"/>
</dbReference>
<protein>
    <recommendedName>
        <fullName evidence="3">Flagellar assembly protein FliH</fullName>
    </recommendedName>
</protein>
<evidence type="ECO:0000256" key="7">
    <source>
        <dbReference type="ARBA" id="ARBA00023225"/>
    </source>
</evidence>
<sequence>MVRILRKPAFSAESRAIGRASNRIAATAVNGVSPVPEVADALAQSCLNNQQRQSKEQKEEEACLRAAARWEAEQSAAREQWQRAGKEAEQRGYADGMKKAQSALEDATRMQAARVATLATALRQSVETLRKQSEEDVIALAFAAVCRILGEHAMERGVVVAMVRETMAGMASGPHADGEFLTVWLHPEDLALLQQGTALPADLAQAQWKADPAIAAGGCMIETARGTLDARLDIQLEAFRAGMLAARARHGNDAKEGGDDPSHA</sequence>
<gene>
    <name evidence="9" type="ORF">G3574_18240</name>
</gene>
<dbReference type="GO" id="GO:0015031">
    <property type="term" value="P:protein transport"/>
    <property type="evidence" value="ECO:0007669"/>
    <property type="project" value="UniProtKB-KW"/>
</dbReference>
<comment type="function">
    <text evidence="1">Needed for flagellar regrowth and assembly.</text>
</comment>
<comment type="caution">
    <text evidence="9">The sequence shown here is derived from an EMBL/GenBank/DDBJ whole genome shotgun (WGS) entry which is preliminary data.</text>
</comment>
<evidence type="ECO:0000256" key="2">
    <source>
        <dbReference type="ARBA" id="ARBA00006602"/>
    </source>
</evidence>
<evidence type="ECO:0000313" key="9">
    <source>
        <dbReference type="EMBL" id="NEX63027.1"/>
    </source>
</evidence>
<feature type="domain" description="Flagellar assembly protein FliH/Type III secretion system HrpE" evidence="8">
    <location>
        <begin position="111"/>
        <end position="237"/>
    </location>
</feature>
<dbReference type="RefSeq" id="WP_163966332.1">
    <property type="nucleotide sequence ID" value="NZ_JAAIVB010000065.1"/>
</dbReference>
<keyword evidence="6" id="KW-0653">Protein transport</keyword>
<dbReference type="GO" id="GO:0005829">
    <property type="term" value="C:cytosol"/>
    <property type="evidence" value="ECO:0007669"/>
    <property type="project" value="TreeGrafter"/>
</dbReference>
<keyword evidence="5" id="KW-1005">Bacterial flagellum biogenesis</keyword>
<evidence type="ECO:0000256" key="1">
    <source>
        <dbReference type="ARBA" id="ARBA00003041"/>
    </source>
</evidence>
<evidence type="ECO:0000259" key="8">
    <source>
        <dbReference type="Pfam" id="PF02108"/>
    </source>
</evidence>
<accession>A0A6B3SQI5</accession>
<keyword evidence="4" id="KW-0813">Transport</keyword>
<dbReference type="PANTHER" id="PTHR34982">
    <property type="entry name" value="YOP PROTEINS TRANSLOCATION PROTEIN L"/>
    <property type="match status" value="1"/>
</dbReference>
<organism evidence="9 10">
    <name type="scientific">Noviherbaspirillum galbum</name>
    <dbReference type="NCBI Taxonomy" id="2709383"/>
    <lineage>
        <taxon>Bacteria</taxon>
        <taxon>Pseudomonadati</taxon>
        <taxon>Pseudomonadota</taxon>
        <taxon>Betaproteobacteria</taxon>
        <taxon>Burkholderiales</taxon>
        <taxon>Oxalobacteraceae</taxon>
        <taxon>Noviherbaspirillum</taxon>
    </lineage>
</organism>
<dbReference type="Pfam" id="PF02108">
    <property type="entry name" value="FliH"/>
    <property type="match status" value="1"/>
</dbReference>
<dbReference type="InterPro" id="IPR051472">
    <property type="entry name" value="T3SS_Stator/FliH"/>
</dbReference>
<evidence type="ECO:0000256" key="3">
    <source>
        <dbReference type="ARBA" id="ARBA00016507"/>
    </source>
</evidence>
<keyword evidence="7" id="KW-1006">Bacterial flagellum protein export</keyword>
<evidence type="ECO:0000256" key="6">
    <source>
        <dbReference type="ARBA" id="ARBA00022927"/>
    </source>
</evidence>
<name>A0A6B3SQI5_9BURK</name>
<comment type="similarity">
    <text evidence="2">Belongs to the FliH family.</text>
</comment>
<dbReference type="GO" id="GO:0044781">
    <property type="term" value="P:bacterial-type flagellum organization"/>
    <property type="evidence" value="ECO:0007669"/>
    <property type="project" value="UniProtKB-KW"/>
</dbReference>
<keyword evidence="10" id="KW-1185">Reference proteome</keyword>
<evidence type="ECO:0000256" key="4">
    <source>
        <dbReference type="ARBA" id="ARBA00022448"/>
    </source>
</evidence>
<dbReference type="AlphaFoldDB" id="A0A6B3SQI5"/>
<evidence type="ECO:0000256" key="5">
    <source>
        <dbReference type="ARBA" id="ARBA00022795"/>
    </source>
</evidence>
<dbReference type="InterPro" id="IPR018035">
    <property type="entry name" value="Flagellar_FliH/T3SS_HrpE"/>
</dbReference>
<proteinExistence type="inferred from homology"/>
<dbReference type="Proteomes" id="UP000482155">
    <property type="component" value="Unassembled WGS sequence"/>
</dbReference>
<dbReference type="EMBL" id="JAAIVB010000065">
    <property type="protein sequence ID" value="NEX63027.1"/>
    <property type="molecule type" value="Genomic_DNA"/>
</dbReference>
<reference evidence="9 10" key="1">
    <citation type="submission" date="2020-02" db="EMBL/GenBank/DDBJ databases">
        <authorList>
            <person name="Kim M.K."/>
        </authorList>
    </citation>
    <scope>NUCLEOTIDE SEQUENCE [LARGE SCALE GENOMIC DNA]</scope>
    <source>
        <strain evidence="9 10">17J57-3</strain>
    </source>
</reference>
<evidence type="ECO:0000313" key="10">
    <source>
        <dbReference type="Proteomes" id="UP000482155"/>
    </source>
</evidence>